<evidence type="ECO:0000313" key="1">
    <source>
        <dbReference type="EMBL" id="EZG89731.1"/>
    </source>
</evidence>
<keyword evidence="2" id="KW-1185">Reference proteome</keyword>
<dbReference type="Proteomes" id="UP000019763">
    <property type="component" value="Unassembled WGS sequence"/>
</dbReference>
<gene>
    <name evidence="1" type="ORF">GNI_000360</name>
</gene>
<comment type="caution">
    <text evidence="1">The sequence shown here is derived from an EMBL/GenBank/DDBJ whole genome shotgun (WGS) entry which is preliminary data.</text>
</comment>
<sequence length="218" mass="23885">MRSYLSPSVSPISLATIGLAVANDNRLGCQDLIVSSSNRTRLEPKGSFLEDDGPSYTSSKFLSATNITDYVVNTTAISVEDLGSISLQDFLFGEASFDDLLIYLRPDDEYVPLEAIDCLLEGASPAVGMKTEYVLGGRPIPSFEVAIPNEKGLQLPAKYLKWAYDVLSKGWKAFSTLRHYGTDGFRTGREGHEMEGYGRDQFYPNSKTICIGAGQVEQ</sequence>
<dbReference type="EMBL" id="AFNH02000004">
    <property type="protein sequence ID" value="EZG89731.1"/>
    <property type="molecule type" value="Genomic_DNA"/>
</dbReference>
<organism evidence="1 2">
    <name type="scientific">Gregarina niphandrodes</name>
    <name type="common">Septate eugregarine</name>
    <dbReference type="NCBI Taxonomy" id="110365"/>
    <lineage>
        <taxon>Eukaryota</taxon>
        <taxon>Sar</taxon>
        <taxon>Alveolata</taxon>
        <taxon>Apicomplexa</taxon>
        <taxon>Conoidasida</taxon>
        <taxon>Gregarinasina</taxon>
        <taxon>Eugregarinorida</taxon>
        <taxon>Gregarinidae</taxon>
        <taxon>Gregarina</taxon>
    </lineage>
</organism>
<reference evidence="1" key="1">
    <citation type="submission" date="2013-12" db="EMBL/GenBank/DDBJ databases">
        <authorList>
            <person name="Omoto C.K."/>
            <person name="Sibley D."/>
            <person name="Venepally P."/>
            <person name="Hadjithomas M."/>
            <person name="Karamycheva S."/>
            <person name="Brunk B."/>
            <person name="Roos D."/>
            <person name="Caler E."/>
            <person name="Lorenzi H."/>
        </authorList>
    </citation>
    <scope>NUCLEOTIDE SEQUENCE</scope>
</reference>
<dbReference type="GeneID" id="22910298"/>
<dbReference type="RefSeq" id="XP_011128439.1">
    <property type="nucleotide sequence ID" value="XM_011130137.1"/>
</dbReference>
<evidence type="ECO:0000313" key="2">
    <source>
        <dbReference type="Proteomes" id="UP000019763"/>
    </source>
</evidence>
<dbReference type="VEuPathDB" id="CryptoDB:GNI_000360"/>
<protein>
    <submittedName>
        <fullName evidence="1">Uncharacterized protein</fullName>
    </submittedName>
</protein>
<dbReference type="AlphaFoldDB" id="A0A023BDP3"/>
<name>A0A023BDP3_GRENI</name>
<accession>A0A023BDP3</accession>
<proteinExistence type="predicted"/>